<comment type="caution">
    <text evidence="11">The sequence shown here is derived from an EMBL/GenBank/DDBJ whole genome shotgun (WGS) entry which is preliminary data.</text>
</comment>
<gene>
    <name evidence="11" type="ORF">A8806_106124</name>
</gene>
<dbReference type="EMBL" id="QGDL01000006">
    <property type="protein sequence ID" value="PWJ29387.1"/>
    <property type="molecule type" value="Genomic_DNA"/>
</dbReference>
<dbReference type="Gene3D" id="3.40.50.40">
    <property type="match status" value="1"/>
</dbReference>
<dbReference type="GO" id="GO:0004067">
    <property type="term" value="F:asparaginase activity"/>
    <property type="evidence" value="ECO:0007669"/>
    <property type="project" value="UniProtKB-UniRule"/>
</dbReference>
<dbReference type="Pfam" id="PF17763">
    <property type="entry name" value="Asparaginase_C"/>
    <property type="match status" value="1"/>
</dbReference>
<feature type="domain" description="L-asparaginase N-terminal" evidence="9">
    <location>
        <begin position="5"/>
        <end position="183"/>
    </location>
</feature>
<dbReference type="PROSITE" id="PS00144">
    <property type="entry name" value="ASN_GLN_ASE_1"/>
    <property type="match status" value="1"/>
</dbReference>
<dbReference type="Gene3D" id="3.40.50.1170">
    <property type="entry name" value="L-asparaginase, N-terminal domain"/>
    <property type="match status" value="1"/>
</dbReference>
<dbReference type="PROSITE" id="PS00917">
    <property type="entry name" value="ASN_GLN_ASE_2"/>
    <property type="match status" value="1"/>
</dbReference>
<dbReference type="RefSeq" id="WP_109731236.1">
    <property type="nucleotide sequence ID" value="NZ_BAAACK010000026.1"/>
</dbReference>
<feature type="active site" description="O-isoaspartyl threonine intermediate" evidence="5">
    <location>
        <position position="13"/>
    </location>
</feature>
<dbReference type="FunFam" id="3.40.50.1170:FF:000001">
    <property type="entry name" value="L-asparaginase 2"/>
    <property type="match status" value="1"/>
</dbReference>
<dbReference type="InterPro" id="IPR037152">
    <property type="entry name" value="L-asparaginase_N_sf"/>
</dbReference>
<dbReference type="EC" id="3.5.1.1" evidence="2"/>
<dbReference type="PROSITE" id="PS51732">
    <property type="entry name" value="ASN_GLN_ASE_3"/>
    <property type="match status" value="1"/>
</dbReference>
<proteinExistence type="inferred from homology"/>
<dbReference type="PANTHER" id="PTHR11707">
    <property type="entry name" value="L-ASPARAGINASE"/>
    <property type="match status" value="1"/>
</dbReference>
<dbReference type="PIRSF" id="PIRSF500176">
    <property type="entry name" value="L_ASNase"/>
    <property type="match status" value="1"/>
</dbReference>
<dbReference type="PIRSF" id="PIRSF001220">
    <property type="entry name" value="L-ASNase_gatD"/>
    <property type="match status" value="1"/>
</dbReference>
<dbReference type="PROSITE" id="PS51257">
    <property type="entry name" value="PROKAR_LIPOPROTEIN"/>
    <property type="match status" value="1"/>
</dbReference>
<dbReference type="InterPro" id="IPR006033">
    <property type="entry name" value="AsnA_fam"/>
</dbReference>
<dbReference type="InterPro" id="IPR006034">
    <property type="entry name" value="Asparaginase/glutaminase-like"/>
</dbReference>
<dbReference type="InterPro" id="IPR041725">
    <property type="entry name" value="L-asparaginase_I"/>
</dbReference>
<name>A0A2Y9BD34_9FIRM</name>
<dbReference type="InterPro" id="IPR040919">
    <property type="entry name" value="Asparaginase_C"/>
</dbReference>
<feature type="active site" evidence="7">
    <location>
        <position position="13"/>
    </location>
</feature>
<dbReference type="CDD" id="cd08963">
    <property type="entry name" value="L-asparaginase_I"/>
    <property type="match status" value="1"/>
</dbReference>
<feature type="domain" description="Asparaginase/glutaminase C-terminal" evidence="10">
    <location>
        <begin position="206"/>
        <end position="320"/>
    </location>
</feature>
<evidence type="ECO:0000259" key="10">
    <source>
        <dbReference type="Pfam" id="PF17763"/>
    </source>
</evidence>
<evidence type="ECO:0000313" key="12">
    <source>
        <dbReference type="Proteomes" id="UP000245845"/>
    </source>
</evidence>
<organism evidence="11 12">
    <name type="scientific">Faecalicatena orotica</name>
    <dbReference type="NCBI Taxonomy" id="1544"/>
    <lineage>
        <taxon>Bacteria</taxon>
        <taxon>Bacillati</taxon>
        <taxon>Bacillota</taxon>
        <taxon>Clostridia</taxon>
        <taxon>Lachnospirales</taxon>
        <taxon>Lachnospiraceae</taxon>
        <taxon>Faecalicatena</taxon>
    </lineage>
</organism>
<dbReference type="PANTHER" id="PTHR11707:SF28">
    <property type="entry name" value="60 KDA LYSOPHOSPHOLIPASE"/>
    <property type="match status" value="1"/>
</dbReference>
<reference evidence="11 12" key="1">
    <citation type="submission" date="2018-05" db="EMBL/GenBank/DDBJ databases">
        <title>The Hungate 1000. A catalogue of reference genomes from the rumen microbiome.</title>
        <authorList>
            <person name="Kelly W."/>
        </authorList>
    </citation>
    <scope>NUCLEOTIDE SEQUENCE [LARGE SCALE GENOMIC DNA]</scope>
    <source>
        <strain evidence="11 12">NLAE-zl-C242</strain>
    </source>
</reference>
<comment type="catalytic activity">
    <reaction evidence="4">
        <text>L-asparagine + H2O = L-aspartate + NH4(+)</text>
        <dbReference type="Rhea" id="RHEA:21016"/>
        <dbReference type="ChEBI" id="CHEBI:15377"/>
        <dbReference type="ChEBI" id="CHEBI:28938"/>
        <dbReference type="ChEBI" id="CHEBI:29991"/>
        <dbReference type="ChEBI" id="CHEBI:58048"/>
        <dbReference type="EC" id="3.5.1.1"/>
    </reaction>
</comment>
<dbReference type="Pfam" id="PF00710">
    <property type="entry name" value="Asparaginase"/>
    <property type="match status" value="1"/>
</dbReference>
<dbReference type="OrthoDB" id="9788068at2"/>
<dbReference type="InterPro" id="IPR027475">
    <property type="entry name" value="Asparaginase/glutaminase_AS2"/>
</dbReference>
<evidence type="ECO:0000256" key="4">
    <source>
        <dbReference type="ARBA" id="ARBA00049366"/>
    </source>
</evidence>
<dbReference type="NCBIfam" id="TIGR00519">
    <property type="entry name" value="asnASE_I"/>
    <property type="match status" value="1"/>
</dbReference>
<evidence type="ECO:0000313" key="11">
    <source>
        <dbReference type="EMBL" id="PWJ29387.1"/>
    </source>
</evidence>
<evidence type="ECO:0000256" key="8">
    <source>
        <dbReference type="PROSITE-ProRule" id="PRU10100"/>
    </source>
</evidence>
<evidence type="ECO:0000256" key="5">
    <source>
        <dbReference type="PIRSR" id="PIRSR001220-1"/>
    </source>
</evidence>
<dbReference type="GO" id="GO:0006520">
    <property type="term" value="P:amino acid metabolic process"/>
    <property type="evidence" value="ECO:0007669"/>
    <property type="project" value="InterPro"/>
</dbReference>
<sequence length="337" mass="38121">MKKCILMLGTGGTIACKHTDGGLSPAITSEELVGYIPDVEEFCEVHTVQVCNVDSTNVTPEHWSMVSRAIEENYEKYDGFVVCHGTDTLAYTAAALSYMIQNSRKPIVITGAQKPIDVENTDARMNLLDSFIYAADDGSRDVNIVFDGKVIVGTRAKKERAKSYNAFSSINFPYPAVIQDQRVIRYIPPEDYKGGVQFFHEMNNSIYVLKLIPGQNPDILEYVFDKYQCIVIESFGVGGIPEYLVTKFYEVMKDWESRGKLAIVATQVVKEGSNMMVYEVGKKVKQDFDLLETYDMTLEATITKAMWLMARKHDGYEEMKREFYRMINHDIMGNGQA</sequence>
<evidence type="ECO:0000256" key="6">
    <source>
        <dbReference type="PIRSR" id="PIRSR001220-2"/>
    </source>
</evidence>
<feature type="binding site" evidence="6">
    <location>
        <begin position="86"/>
        <end position="87"/>
    </location>
    <ligand>
        <name>substrate</name>
    </ligand>
</feature>
<dbReference type="PRINTS" id="PR00139">
    <property type="entry name" value="ASNGLNASE"/>
</dbReference>
<keyword evidence="3" id="KW-0378">Hydrolase</keyword>
<feature type="binding site" evidence="6">
    <location>
        <position position="55"/>
    </location>
    <ligand>
        <name>substrate</name>
    </ligand>
</feature>
<evidence type="ECO:0000256" key="7">
    <source>
        <dbReference type="PROSITE-ProRule" id="PRU10099"/>
    </source>
</evidence>
<evidence type="ECO:0000256" key="1">
    <source>
        <dbReference type="ARBA" id="ARBA00010518"/>
    </source>
</evidence>
<dbReference type="SMART" id="SM00870">
    <property type="entry name" value="Asparaginase"/>
    <property type="match status" value="1"/>
</dbReference>
<dbReference type="SUPFAM" id="SSF53774">
    <property type="entry name" value="Glutaminase/Asparaginase"/>
    <property type="match status" value="1"/>
</dbReference>
<dbReference type="AlphaFoldDB" id="A0A2Y9BD34"/>
<dbReference type="SFLD" id="SFLDS00057">
    <property type="entry name" value="Glutaminase/Asparaginase"/>
    <property type="match status" value="1"/>
</dbReference>
<evidence type="ECO:0000256" key="2">
    <source>
        <dbReference type="ARBA" id="ARBA00012920"/>
    </source>
</evidence>
<protein>
    <recommendedName>
        <fullName evidence="2">asparaginase</fullName>
        <ecNumber evidence="2">3.5.1.1</ecNumber>
    </recommendedName>
</protein>
<comment type="similarity">
    <text evidence="1">Belongs to the asparaginase 1 family.</text>
</comment>
<accession>A0A2Y9BD34</accession>
<dbReference type="InterPro" id="IPR020827">
    <property type="entry name" value="Asparaginase/glutaminase_AS1"/>
</dbReference>
<evidence type="ECO:0000256" key="3">
    <source>
        <dbReference type="ARBA" id="ARBA00022801"/>
    </source>
</evidence>
<evidence type="ECO:0000259" key="9">
    <source>
        <dbReference type="Pfam" id="PF00710"/>
    </source>
</evidence>
<dbReference type="InterPro" id="IPR027473">
    <property type="entry name" value="L-asparaginase_C"/>
</dbReference>
<dbReference type="InterPro" id="IPR036152">
    <property type="entry name" value="Asp/glu_Ase-like_sf"/>
</dbReference>
<feature type="active site" evidence="8">
    <location>
        <position position="86"/>
    </location>
</feature>
<dbReference type="InterPro" id="IPR027474">
    <property type="entry name" value="L-asparaginase_N"/>
</dbReference>
<dbReference type="Proteomes" id="UP000245845">
    <property type="component" value="Unassembled WGS sequence"/>
</dbReference>
<keyword evidence="12" id="KW-1185">Reference proteome</keyword>